<feature type="domain" description="HTH araC/xylS-type" evidence="4">
    <location>
        <begin position="227"/>
        <end position="326"/>
    </location>
</feature>
<evidence type="ECO:0000256" key="2">
    <source>
        <dbReference type="ARBA" id="ARBA00023125"/>
    </source>
</evidence>
<dbReference type="GO" id="GO:0003700">
    <property type="term" value="F:DNA-binding transcription factor activity"/>
    <property type="evidence" value="ECO:0007669"/>
    <property type="project" value="InterPro"/>
</dbReference>
<dbReference type="SUPFAM" id="SSF46689">
    <property type="entry name" value="Homeodomain-like"/>
    <property type="match status" value="1"/>
</dbReference>
<evidence type="ECO:0000256" key="3">
    <source>
        <dbReference type="ARBA" id="ARBA00023163"/>
    </source>
</evidence>
<keyword evidence="2 5" id="KW-0238">DNA-binding</keyword>
<accession>A0A1H5ESF1</accession>
<keyword evidence="3" id="KW-0804">Transcription</keyword>
<dbReference type="InterPro" id="IPR018060">
    <property type="entry name" value="HTH_AraC"/>
</dbReference>
<keyword evidence="1" id="KW-0805">Transcription regulation</keyword>
<dbReference type="GO" id="GO:0043565">
    <property type="term" value="F:sequence-specific DNA binding"/>
    <property type="evidence" value="ECO:0007669"/>
    <property type="project" value="InterPro"/>
</dbReference>
<dbReference type="Pfam" id="PF14525">
    <property type="entry name" value="AraC_binding_2"/>
    <property type="match status" value="1"/>
</dbReference>
<evidence type="ECO:0000259" key="4">
    <source>
        <dbReference type="PROSITE" id="PS01124"/>
    </source>
</evidence>
<name>A0A1H5ESF1_RHOJO</name>
<dbReference type="PROSITE" id="PS00041">
    <property type="entry name" value="HTH_ARAC_FAMILY_1"/>
    <property type="match status" value="1"/>
</dbReference>
<reference evidence="6" key="1">
    <citation type="submission" date="2016-10" db="EMBL/GenBank/DDBJ databases">
        <authorList>
            <person name="Varghese N."/>
        </authorList>
    </citation>
    <scope>NUCLEOTIDE SEQUENCE [LARGE SCALE GENOMIC DNA]</scope>
    <source>
        <strain evidence="6">DSM 44719</strain>
    </source>
</reference>
<dbReference type="Gene3D" id="1.10.10.60">
    <property type="entry name" value="Homeodomain-like"/>
    <property type="match status" value="1"/>
</dbReference>
<dbReference type="PANTHER" id="PTHR46796">
    <property type="entry name" value="HTH-TYPE TRANSCRIPTIONAL ACTIVATOR RHAS-RELATED"/>
    <property type="match status" value="1"/>
</dbReference>
<dbReference type="InterPro" id="IPR009057">
    <property type="entry name" value="Homeodomain-like_sf"/>
</dbReference>
<dbReference type="AlphaFoldDB" id="A0A1H5ESF1"/>
<proteinExistence type="predicted"/>
<dbReference type="Proteomes" id="UP000183407">
    <property type="component" value="Unassembled WGS sequence"/>
</dbReference>
<dbReference type="PROSITE" id="PS01124">
    <property type="entry name" value="HTH_ARAC_FAMILY_2"/>
    <property type="match status" value="1"/>
</dbReference>
<evidence type="ECO:0000313" key="5">
    <source>
        <dbReference type="EMBL" id="SED94031.1"/>
    </source>
</evidence>
<dbReference type="PANTHER" id="PTHR46796:SF12">
    <property type="entry name" value="HTH-TYPE DNA-BINDING TRANSCRIPTIONAL ACTIVATOR EUTR"/>
    <property type="match status" value="1"/>
</dbReference>
<dbReference type="RefSeq" id="WP_240319877.1">
    <property type="nucleotide sequence ID" value="NZ_FNTL01000004.1"/>
</dbReference>
<sequence>MRVDRRHAGADRQLSFRTADLDTAHAQVAETFAGHDVHVPNSRELDFRLDLAPAPRLTIGRMSYGAAATLTGPPMRLCYHVNLPVTGESTVEQSGVRRSFVAGEAGVAFGPQAPVLVQWSADSWQYHIKLPKDPLEAHAAKLAGRPIGEGIRFDLTFDLTSSAGQALVATAGFLYAELTRPDGISTIPAACHELESALMTQLLMTVPSQLTPELHGKPAHTRRSKIREIVDYVDRHPEDEITTTDLATMAGVSERALQAGFREVVGMSPTGYLRGVRLDRVHRELICGVPGSVTDVAARWGFFHPGRFAQQYRARFGFLPSETVQRARR</sequence>
<dbReference type="InterPro" id="IPR035418">
    <property type="entry name" value="AraC-bd_2"/>
</dbReference>
<organism evidence="5 6">
    <name type="scientific">Rhodococcus jostii</name>
    <dbReference type="NCBI Taxonomy" id="132919"/>
    <lineage>
        <taxon>Bacteria</taxon>
        <taxon>Bacillati</taxon>
        <taxon>Actinomycetota</taxon>
        <taxon>Actinomycetes</taxon>
        <taxon>Mycobacteriales</taxon>
        <taxon>Nocardiaceae</taxon>
        <taxon>Rhodococcus</taxon>
    </lineage>
</organism>
<dbReference type="InterPro" id="IPR050204">
    <property type="entry name" value="AraC_XylS_family_regulators"/>
</dbReference>
<gene>
    <name evidence="5" type="ORF">SAMN04490220_6110</name>
</gene>
<evidence type="ECO:0000313" key="6">
    <source>
        <dbReference type="Proteomes" id="UP000183407"/>
    </source>
</evidence>
<dbReference type="InterPro" id="IPR018062">
    <property type="entry name" value="HTH_AraC-typ_CS"/>
</dbReference>
<protein>
    <submittedName>
        <fullName evidence="5">AraC-type DNA-binding protein</fullName>
    </submittedName>
</protein>
<evidence type="ECO:0000256" key="1">
    <source>
        <dbReference type="ARBA" id="ARBA00023015"/>
    </source>
</evidence>
<dbReference type="EMBL" id="FNTL01000004">
    <property type="protein sequence ID" value="SED94031.1"/>
    <property type="molecule type" value="Genomic_DNA"/>
</dbReference>
<dbReference type="SMART" id="SM00342">
    <property type="entry name" value="HTH_ARAC"/>
    <property type="match status" value="1"/>
</dbReference>
<dbReference type="Pfam" id="PF12833">
    <property type="entry name" value="HTH_18"/>
    <property type="match status" value="1"/>
</dbReference>